<dbReference type="AlphaFoldDB" id="W4LYB4"/>
<dbReference type="HOGENOM" id="CLU_3381134_0_0_7"/>
<evidence type="ECO:0000313" key="3">
    <source>
        <dbReference type="Proteomes" id="UP000019140"/>
    </source>
</evidence>
<accession>W4LYB4</accession>
<keyword evidence="3" id="KW-1185">Reference proteome</keyword>
<comment type="caution">
    <text evidence="2">The sequence shown here is derived from an EMBL/GenBank/DDBJ whole genome shotgun (WGS) entry which is preliminary data.</text>
</comment>
<proteinExistence type="predicted"/>
<sequence length="33" mass="3550">MTSSQLRTIGNPEGLGGFADEQANTQPLHPLRL</sequence>
<reference evidence="2 3" key="1">
    <citation type="journal article" date="2014" name="Nature">
        <title>An environmental bacterial taxon with a large and distinct metabolic repertoire.</title>
        <authorList>
            <person name="Wilson M.C."/>
            <person name="Mori T."/>
            <person name="Ruckert C."/>
            <person name="Uria A.R."/>
            <person name="Helf M.J."/>
            <person name="Takada K."/>
            <person name="Gernert C."/>
            <person name="Steffens U.A."/>
            <person name="Heycke N."/>
            <person name="Schmitt S."/>
            <person name="Rinke C."/>
            <person name="Helfrich E.J."/>
            <person name="Brachmann A.O."/>
            <person name="Gurgui C."/>
            <person name="Wakimoto T."/>
            <person name="Kracht M."/>
            <person name="Crusemann M."/>
            <person name="Hentschel U."/>
            <person name="Abe I."/>
            <person name="Matsunaga S."/>
            <person name="Kalinowski J."/>
            <person name="Takeyama H."/>
            <person name="Piel J."/>
        </authorList>
    </citation>
    <scope>NUCLEOTIDE SEQUENCE [LARGE SCALE GENOMIC DNA]</scope>
    <source>
        <strain evidence="3">TSY2</strain>
    </source>
</reference>
<gene>
    <name evidence="2" type="ORF">ETSY2_34905</name>
</gene>
<name>W4LYB4_9BACT</name>
<evidence type="ECO:0000256" key="1">
    <source>
        <dbReference type="SAM" id="MobiDB-lite"/>
    </source>
</evidence>
<evidence type="ECO:0000313" key="2">
    <source>
        <dbReference type="EMBL" id="ETX02741.1"/>
    </source>
</evidence>
<feature type="region of interest" description="Disordered" evidence="1">
    <location>
        <begin position="1"/>
        <end position="33"/>
    </location>
</feature>
<protein>
    <submittedName>
        <fullName evidence="2">Uncharacterized protein</fullName>
    </submittedName>
</protein>
<dbReference type="EMBL" id="AZHX01001496">
    <property type="protein sequence ID" value="ETX02741.1"/>
    <property type="molecule type" value="Genomic_DNA"/>
</dbReference>
<dbReference type="Proteomes" id="UP000019140">
    <property type="component" value="Unassembled WGS sequence"/>
</dbReference>
<organism evidence="2 3">
    <name type="scientific">Candidatus Entotheonella gemina</name>
    <dbReference type="NCBI Taxonomy" id="1429439"/>
    <lineage>
        <taxon>Bacteria</taxon>
        <taxon>Pseudomonadati</taxon>
        <taxon>Nitrospinota/Tectimicrobiota group</taxon>
        <taxon>Candidatus Tectimicrobiota</taxon>
        <taxon>Candidatus Entotheonellia</taxon>
        <taxon>Candidatus Entotheonellales</taxon>
        <taxon>Candidatus Entotheonellaceae</taxon>
        <taxon>Candidatus Entotheonella</taxon>
    </lineage>
</organism>